<proteinExistence type="predicted"/>
<keyword evidence="2" id="KW-1185">Reference proteome</keyword>
<evidence type="ECO:0000313" key="2">
    <source>
        <dbReference type="Proteomes" id="UP000499080"/>
    </source>
</evidence>
<reference evidence="1 2" key="1">
    <citation type="journal article" date="2019" name="Sci. Rep.">
        <title>Orb-weaving spider Araneus ventricosus genome elucidates the spidroin gene catalogue.</title>
        <authorList>
            <person name="Kono N."/>
            <person name="Nakamura H."/>
            <person name="Ohtoshi R."/>
            <person name="Moran D.A.P."/>
            <person name="Shinohara A."/>
            <person name="Yoshida Y."/>
            <person name="Fujiwara M."/>
            <person name="Mori M."/>
            <person name="Tomita M."/>
            <person name="Arakawa K."/>
        </authorList>
    </citation>
    <scope>NUCLEOTIDE SEQUENCE [LARGE SCALE GENOMIC DNA]</scope>
</reference>
<sequence length="123" mass="13857">MIRPDGLSLHIFFGIALKRKSIWGRSVCRGLLLLHDDRRAASIHLPAVAPSAETFDLNGRITSSFDCLRQWRGHLFFTALMEGERPLIYIQKTIEMASGRKAGDTDGVRRGGLEVFFLPQNVF</sequence>
<organism evidence="1 2">
    <name type="scientific">Araneus ventricosus</name>
    <name type="common">Orbweaver spider</name>
    <name type="synonym">Epeira ventricosa</name>
    <dbReference type="NCBI Taxonomy" id="182803"/>
    <lineage>
        <taxon>Eukaryota</taxon>
        <taxon>Metazoa</taxon>
        <taxon>Ecdysozoa</taxon>
        <taxon>Arthropoda</taxon>
        <taxon>Chelicerata</taxon>
        <taxon>Arachnida</taxon>
        <taxon>Araneae</taxon>
        <taxon>Araneomorphae</taxon>
        <taxon>Entelegynae</taxon>
        <taxon>Araneoidea</taxon>
        <taxon>Araneidae</taxon>
        <taxon>Araneus</taxon>
    </lineage>
</organism>
<gene>
    <name evidence="1" type="ORF">AVEN_242690_1</name>
</gene>
<comment type="caution">
    <text evidence="1">The sequence shown here is derived from an EMBL/GenBank/DDBJ whole genome shotgun (WGS) entry which is preliminary data.</text>
</comment>
<name>A0A4Y2E111_ARAVE</name>
<dbReference type="EMBL" id="BGPR01000472">
    <property type="protein sequence ID" value="GBM22019.1"/>
    <property type="molecule type" value="Genomic_DNA"/>
</dbReference>
<accession>A0A4Y2E111</accession>
<evidence type="ECO:0000313" key="1">
    <source>
        <dbReference type="EMBL" id="GBM22019.1"/>
    </source>
</evidence>
<dbReference type="AlphaFoldDB" id="A0A4Y2E111"/>
<dbReference type="Proteomes" id="UP000499080">
    <property type="component" value="Unassembled WGS sequence"/>
</dbReference>
<protein>
    <submittedName>
        <fullName evidence="1">Uncharacterized protein</fullName>
    </submittedName>
</protein>